<evidence type="ECO:0000313" key="4">
    <source>
        <dbReference type="Proteomes" id="UP000198310"/>
    </source>
</evidence>
<dbReference type="Proteomes" id="UP000198310">
    <property type="component" value="Unassembled WGS sequence"/>
</dbReference>
<proteinExistence type="predicted"/>
<gene>
    <name evidence="3" type="ORF">SAMN06269173_10852</name>
</gene>
<evidence type="ECO:0000313" key="3">
    <source>
        <dbReference type="EMBL" id="SNR82833.1"/>
    </source>
</evidence>
<feature type="domain" description="DUF6970" evidence="2">
    <location>
        <begin position="39"/>
        <end position="114"/>
    </location>
</feature>
<keyword evidence="1" id="KW-0732">Signal</keyword>
<dbReference type="AlphaFoldDB" id="A0A238ZJE3"/>
<feature type="chain" id="PRO_5013144960" description="DUF6970 domain-containing protein" evidence="1">
    <location>
        <begin position="22"/>
        <end position="115"/>
    </location>
</feature>
<sequence length="115" mass="12754">MKTTYSLLLATSLLFTFTACDKTDVAKGTPSCIRQRINKVEEESPCKEGASVREYFFQGKTVYLFIPGSCIADASSEVLDEDCNTVGYLGGLWGNTQVNGLDFSTAEFKRTIWEQ</sequence>
<dbReference type="RefSeq" id="WP_143437177.1">
    <property type="nucleotide sequence ID" value="NZ_FZNS01000008.1"/>
</dbReference>
<evidence type="ECO:0000256" key="1">
    <source>
        <dbReference type="SAM" id="SignalP"/>
    </source>
</evidence>
<dbReference type="EMBL" id="FZNS01000008">
    <property type="protein sequence ID" value="SNR82833.1"/>
    <property type="molecule type" value="Genomic_DNA"/>
</dbReference>
<protein>
    <recommendedName>
        <fullName evidence="2">DUF6970 domain-containing protein</fullName>
    </recommendedName>
</protein>
<dbReference type="PROSITE" id="PS51257">
    <property type="entry name" value="PROKAR_LIPOPROTEIN"/>
    <property type="match status" value="1"/>
</dbReference>
<dbReference type="Pfam" id="PF22311">
    <property type="entry name" value="DUF6970"/>
    <property type="match status" value="1"/>
</dbReference>
<keyword evidence="4" id="KW-1185">Reference proteome</keyword>
<name>A0A238ZJE3_9BACT</name>
<accession>A0A238ZJE3</accession>
<feature type="signal peptide" evidence="1">
    <location>
        <begin position="1"/>
        <end position="21"/>
    </location>
</feature>
<organism evidence="3 4">
    <name type="scientific">Hymenobacter mucosus</name>
    <dbReference type="NCBI Taxonomy" id="1411120"/>
    <lineage>
        <taxon>Bacteria</taxon>
        <taxon>Pseudomonadati</taxon>
        <taxon>Bacteroidota</taxon>
        <taxon>Cytophagia</taxon>
        <taxon>Cytophagales</taxon>
        <taxon>Hymenobacteraceae</taxon>
        <taxon>Hymenobacter</taxon>
    </lineage>
</organism>
<evidence type="ECO:0000259" key="2">
    <source>
        <dbReference type="Pfam" id="PF22311"/>
    </source>
</evidence>
<reference evidence="4" key="1">
    <citation type="submission" date="2017-06" db="EMBL/GenBank/DDBJ databases">
        <authorList>
            <person name="Varghese N."/>
            <person name="Submissions S."/>
        </authorList>
    </citation>
    <scope>NUCLEOTIDE SEQUENCE [LARGE SCALE GENOMIC DNA]</scope>
    <source>
        <strain evidence="4">DSM 28041</strain>
    </source>
</reference>
<dbReference type="InterPro" id="IPR054243">
    <property type="entry name" value="DUF6970"/>
</dbReference>